<comment type="caution">
    <text evidence="1">The sequence shown here is derived from an EMBL/GenBank/DDBJ whole genome shotgun (WGS) entry which is preliminary data.</text>
</comment>
<keyword evidence="2" id="KW-1185">Reference proteome</keyword>
<evidence type="ECO:0000313" key="1">
    <source>
        <dbReference type="EMBL" id="KAI0046363.1"/>
    </source>
</evidence>
<organism evidence="1 2">
    <name type="scientific">Auriscalpium vulgare</name>
    <dbReference type="NCBI Taxonomy" id="40419"/>
    <lineage>
        <taxon>Eukaryota</taxon>
        <taxon>Fungi</taxon>
        <taxon>Dikarya</taxon>
        <taxon>Basidiomycota</taxon>
        <taxon>Agaricomycotina</taxon>
        <taxon>Agaricomycetes</taxon>
        <taxon>Russulales</taxon>
        <taxon>Auriscalpiaceae</taxon>
        <taxon>Auriscalpium</taxon>
    </lineage>
</organism>
<gene>
    <name evidence="1" type="ORF">FA95DRAFT_1394246</name>
</gene>
<evidence type="ECO:0000313" key="2">
    <source>
        <dbReference type="Proteomes" id="UP000814033"/>
    </source>
</evidence>
<protein>
    <submittedName>
        <fullName evidence="1">Uncharacterized protein</fullName>
    </submittedName>
</protein>
<reference evidence="1" key="1">
    <citation type="submission" date="2021-02" db="EMBL/GenBank/DDBJ databases">
        <authorList>
            <consortium name="DOE Joint Genome Institute"/>
            <person name="Ahrendt S."/>
            <person name="Looney B.P."/>
            <person name="Miyauchi S."/>
            <person name="Morin E."/>
            <person name="Drula E."/>
            <person name="Courty P.E."/>
            <person name="Chicoki N."/>
            <person name="Fauchery L."/>
            <person name="Kohler A."/>
            <person name="Kuo A."/>
            <person name="Labutti K."/>
            <person name="Pangilinan J."/>
            <person name="Lipzen A."/>
            <person name="Riley R."/>
            <person name="Andreopoulos W."/>
            <person name="He G."/>
            <person name="Johnson J."/>
            <person name="Barry K.W."/>
            <person name="Grigoriev I.V."/>
            <person name="Nagy L."/>
            <person name="Hibbett D."/>
            <person name="Henrissat B."/>
            <person name="Matheny P.B."/>
            <person name="Labbe J."/>
            <person name="Martin F."/>
        </authorList>
    </citation>
    <scope>NUCLEOTIDE SEQUENCE</scope>
    <source>
        <strain evidence="1">FP105234-sp</strain>
    </source>
</reference>
<sequence length="159" mass="17752">MLWAALVLRWTFSDRTSHATPLQGDRGLRAWLRSEKVLVWTVATRTNGSGGHGLQSASRIEAMSRVKCGLESNLSRCGVANTGPRDRRAHGVLWSGSGRLCTTSVLAARDDHVKFTMMRQLLDGWARRELAMRVYDLQVVLLPDDDLLGLYSELCVDVR</sequence>
<reference evidence="1" key="2">
    <citation type="journal article" date="2022" name="New Phytol.">
        <title>Evolutionary transition to the ectomycorrhizal habit in the genomes of a hyperdiverse lineage of mushroom-forming fungi.</title>
        <authorList>
            <person name="Looney B."/>
            <person name="Miyauchi S."/>
            <person name="Morin E."/>
            <person name="Drula E."/>
            <person name="Courty P.E."/>
            <person name="Kohler A."/>
            <person name="Kuo A."/>
            <person name="LaButti K."/>
            <person name="Pangilinan J."/>
            <person name="Lipzen A."/>
            <person name="Riley R."/>
            <person name="Andreopoulos W."/>
            <person name="He G."/>
            <person name="Johnson J."/>
            <person name="Nolan M."/>
            <person name="Tritt A."/>
            <person name="Barry K.W."/>
            <person name="Grigoriev I.V."/>
            <person name="Nagy L.G."/>
            <person name="Hibbett D."/>
            <person name="Henrissat B."/>
            <person name="Matheny P.B."/>
            <person name="Labbe J."/>
            <person name="Martin F.M."/>
        </authorList>
    </citation>
    <scope>NUCLEOTIDE SEQUENCE</scope>
    <source>
        <strain evidence="1">FP105234-sp</strain>
    </source>
</reference>
<dbReference type="Proteomes" id="UP000814033">
    <property type="component" value="Unassembled WGS sequence"/>
</dbReference>
<accession>A0ACB8RQJ9</accession>
<dbReference type="EMBL" id="MU275927">
    <property type="protein sequence ID" value="KAI0046363.1"/>
    <property type="molecule type" value="Genomic_DNA"/>
</dbReference>
<name>A0ACB8RQJ9_9AGAM</name>
<proteinExistence type="predicted"/>